<protein>
    <submittedName>
        <fullName evidence="1">Uncharacterized protein</fullName>
    </submittedName>
</protein>
<dbReference type="EMBL" id="LAZR01024798">
    <property type="protein sequence ID" value="KKL73973.1"/>
    <property type="molecule type" value="Genomic_DNA"/>
</dbReference>
<dbReference type="AlphaFoldDB" id="A0A0F9EIP7"/>
<name>A0A0F9EIP7_9ZZZZ</name>
<evidence type="ECO:0000313" key="1">
    <source>
        <dbReference type="EMBL" id="KKL73973.1"/>
    </source>
</evidence>
<proteinExistence type="predicted"/>
<gene>
    <name evidence="1" type="ORF">LCGC14_2069540</name>
</gene>
<organism evidence="1">
    <name type="scientific">marine sediment metagenome</name>
    <dbReference type="NCBI Taxonomy" id="412755"/>
    <lineage>
        <taxon>unclassified sequences</taxon>
        <taxon>metagenomes</taxon>
        <taxon>ecological metagenomes</taxon>
    </lineage>
</organism>
<accession>A0A0F9EIP7</accession>
<comment type="caution">
    <text evidence="1">The sequence shown here is derived from an EMBL/GenBank/DDBJ whole genome shotgun (WGS) entry which is preliminary data.</text>
</comment>
<reference evidence="1" key="1">
    <citation type="journal article" date="2015" name="Nature">
        <title>Complex archaea that bridge the gap between prokaryotes and eukaryotes.</title>
        <authorList>
            <person name="Spang A."/>
            <person name="Saw J.H."/>
            <person name="Jorgensen S.L."/>
            <person name="Zaremba-Niedzwiedzka K."/>
            <person name="Martijn J."/>
            <person name="Lind A.E."/>
            <person name="van Eijk R."/>
            <person name="Schleper C."/>
            <person name="Guy L."/>
            <person name="Ettema T.J."/>
        </authorList>
    </citation>
    <scope>NUCLEOTIDE SEQUENCE</scope>
</reference>
<sequence length="59" mass="7272">MKAFYLANKAHLQKRQQERVDENKRLVERCKELIRIFSVFFPENYKIALQMLDQKKERT</sequence>